<sequence>MKDERLIEVFNAWEELSQTPDTIIAYHSRLKSIIDEEAKLDYAEHKGIEKGIKQIAKKMIDKGKSNEEIMEFTDLSVAEIDRIRHEK</sequence>
<accession>A0A1C0YZ87</accession>
<organism evidence="1 2">
    <name type="scientific">Caryophanon latum</name>
    <dbReference type="NCBI Taxonomy" id="33977"/>
    <lineage>
        <taxon>Bacteria</taxon>
        <taxon>Bacillati</taxon>
        <taxon>Bacillota</taxon>
        <taxon>Bacilli</taxon>
        <taxon>Bacillales</taxon>
        <taxon>Caryophanaceae</taxon>
        <taxon>Caryophanon</taxon>
    </lineage>
</organism>
<dbReference type="EMBL" id="MATO01000015">
    <property type="protein sequence ID" value="OCS92497.1"/>
    <property type="molecule type" value="Genomic_DNA"/>
</dbReference>
<dbReference type="Proteomes" id="UP000093482">
    <property type="component" value="Unassembled WGS sequence"/>
</dbReference>
<evidence type="ECO:0000313" key="1">
    <source>
        <dbReference type="EMBL" id="OCS92497.1"/>
    </source>
</evidence>
<evidence type="ECO:0000313" key="2">
    <source>
        <dbReference type="Proteomes" id="UP000093482"/>
    </source>
</evidence>
<protein>
    <submittedName>
        <fullName evidence="1">Uncharacterized protein</fullName>
    </submittedName>
</protein>
<dbReference type="AlphaFoldDB" id="A0A1C0YZ87"/>
<name>A0A1C0YZ87_9BACL</name>
<keyword evidence="2" id="KW-1185">Reference proteome</keyword>
<gene>
    <name evidence="1" type="ORF">A6K76_06320</name>
</gene>
<dbReference type="OrthoDB" id="1097360at2"/>
<reference evidence="1 2" key="1">
    <citation type="submission" date="2016-07" db="EMBL/GenBank/DDBJ databases">
        <title>Caryophanon latum genome sequencing.</title>
        <authorList>
            <person name="Verma A."/>
            <person name="Pal Y."/>
            <person name="Krishnamurthi S."/>
        </authorList>
    </citation>
    <scope>NUCLEOTIDE SEQUENCE [LARGE SCALE GENOMIC DNA]</scope>
    <source>
        <strain evidence="1 2">DSM 14151</strain>
    </source>
</reference>
<comment type="caution">
    <text evidence="1">The sequence shown here is derived from an EMBL/GenBank/DDBJ whole genome shotgun (WGS) entry which is preliminary data.</text>
</comment>
<dbReference type="RefSeq" id="WP_066462304.1">
    <property type="nucleotide sequence ID" value="NZ_MATO01000015.1"/>
</dbReference>
<proteinExistence type="predicted"/>